<dbReference type="Proteomes" id="UP000828390">
    <property type="component" value="Unassembled WGS sequence"/>
</dbReference>
<organism evidence="1 2">
    <name type="scientific">Dreissena polymorpha</name>
    <name type="common">Zebra mussel</name>
    <name type="synonym">Mytilus polymorpha</name>
    <dbReference type="NCBI Taxonomy" id="45954"/>
    <lineage>
        <taxon>Eukaryota</taxon>
        <taxon>Metazoa</taxon>
        <taxon>Spiralia</taxon>
        <taxon>Lophotrochozoa</taxon>
        <taxon>Mollusca</taxon>
        <taxon>Bivalvia</taxon>
        <taxon>Autobranchia</taxon>
        <taxon>Heteroconchia</taxon>
        <taxon>Euheterodonta</taxon>
        <taxon>Imparidentia</taxon>
        <taxon>Neoheterodontei</taxon>
        <taxon>Myida</taxon>
        <taxon>Dreissenoidea</taxon>
        <taxon>Dreissenidae</taxon>
        <taxon>Dreissena</taxon>
    </lineage>
</organism>
<evidence type="ECO:0000313" key="1">
    <source>
        <dbReference type="EMBL" id="KAH3707226.1"/>
    </source>
</evidence>
<dbReference type="EMBL" id="JAIWYP010000014">
    <property type="protein sequence ID" value="KAH3707226.1"/>
    <property type="molecule type" value="Genomic_DNA"/>
</dbReference>
<evidence type="ECO:0000313" key="2">
    <source>
        <dbReference type="Proteomes" id="UP000828390"/>
    </source>
</evidence>
<sequence length="63" mass="7268">MSMVVIELLGILDKLSLGTTIQYLTLRIFKKYVHVSEQSKKLPSLKTRECDITRKKTINCNVK</sequence>
<keyword evidence="2" id="KW-1185">Reference proteome</keyword>
<comment type="caution">
    <text evidence="1">The sequence shown here is derived from an EMBL/GenBank/DDBJ whole genome shotgun (WGS) entry which is preliminary data.</text>
</comment>
<accession>A0A9D3YY73</accession>
<reference evidence="1" key="1">
    <citation type="journal article" date="2019" name="bioRxiv">
        <title>The Genome of the Zebra Mussel, Dreissena polymorpha: A Resource for Invasive Species Research.</title>
        <authorList>
            <person name="McCartney M.A."/>
            <person name="Auch B."/>
            <person name="Kono T."/>
            <person name="Mallez S."/>
            <person name="Zhang Y."/>
            <person name="Obille A."/>
            <person name="Becker A."/>
            <person name="Abrahante J.E."/>
            <person name="Garbe J."/>
            <person name="Badalamenti J.P."/>
            <person name="Herman A."/>
            <person name="Mangelson H."/>
            <person name="Liachko I."/>
            <person name="Sullivan S."/>
            <person name="Sone E.D."/>
            <person name="Koren S."/>
            <person name="Silverstein K.A.T."/>
            <person name="Beckman K.B."/>
            <person name="Gohl D.M."/>
        </authorList>
    </citation>
    <scope>NUCLEOTIDE SEQUENCE</scope>
    <source>
        <strain evidence="1">Duluth1</strain>
        <tissue evidence="1">Whole animal</tissue>
    </source>
</reference>
<dbReference type="AlphaFoldDB" id="A0A9D3YY73"/>
<name>A0A9D3YY73_DREPO</name>
<gene>
    <name evidence="1" type="ORF">DPMN_066625</name>
</gene>
<protein>
    <submittedName>
        <fullName evidence="1">Uncharacterized protein</fullName>
    </submittedName>
</protein>
<proteinExistence type="predicted"/>
<reference evidence="1" key="2">
    <citation type="submission" date="2020-11" db="EMBL/GenBank/DDBJ databases">
        <authorList>
            <person name="McCartney M.A."/>
            <person name="Auch B."/>
            <person name="Kono T."/>
            <person name="Mallez S."/>
            <person name="Becker A."/>
            <person name="Gohl D.M."/>
            <person name="Silverstein K.A.T."/>
            <person name="Koren S."/>
            <person name="Bechman K.B."/>
            <person name="Herman A."/>
            <person name="Abrahante J.E."/>
            <person name="Garbe J."/>
        </authorList>
    </citation>
    <scope>NUCLEOTIDE SEQUENCE</scope>
    <source>
        <strain evidence="1">Duluth1</strain>
        <tissue evidence="1">Whole animal</tissue>
    </source>
</reference>